<dbReference type="Proteomes" id="UP000032254">
    <property type="component" value="Unassembled WGS sequence"/>
</dbReference>
<dbReference type="PATRIC" id="fig|47853.6.peg.2035"/>
<dbReference type="AlphaFoldDB" id="A0A0D0X3G8"/>
<reference evidence="2 4" key="1">
    <citation type="submission" date="2015-01" db="EMBL/GenBank/DDBJ databases">
        <title>Sequencing and annotation of Micromonospora carbonacea strain JXNU-1 genome.</title>
        <authorList>
            <person name="Long Z."/>
            <person name="Huang Y."/>
            <person name="Jiang Y."/>
        </authorList>
    </citation>
    <scope>NUCLEOTIDE SEQUENCE [LARGE SCALE GENOMIC DNA]</scope>
    <source>
        <strain evidence="2 4">JXNU-1</strain>
    </source>
</reference>
<dbReference type="EMBL" id="FMCW01000006">
    <property type="protein sequence ID" value="SCE78614.1"/>
    <property type="molecule type" value="Genomic_DNA"/>
</dbReference>
<keyword evidence="1" id="KW-0812">Transmembrane</keyword>
<keyword evidence="1" id="KW-1133">Transmembrane helix</keyword>
<evidence type="ECO:0000256" key="1">
    <source>
        <dbReference type="SAM" id="Phobius"/>
    </source>
</evidence>
<reference evidence="3 5" key="2">
    <citation type="submission" date="2016-06" db="EMBL/GenBank/DDBJ databases">
        <authorList>
            <person name="Kjaerup R.B."/>
            <person name="Dalgaard T.S."/>
            <person name="Juul-Madsen H.R."/>
        </authorList>
    </citation>
    <scope>NUCLEOTIDE SEQUENCE [LARGE SCALE GENOMIC DNA]</scope>
    <source>
        <strain evidence="3 5">DSM 45626</strain>
    </source>
</reference>
<accession>A0A0D0X3G8</accession>
<keyword evidence="1" id="KW-0472">Membrane</keyword>
<dbReference type="Proteomes" id="UP000199375">
    <property type="component" value="Unassembled WGS sequence"/>
</dbReference>
<evidence type="ECO:0000313" key="5">
    <source>
        <dbReference type="Proteomes" id="UP000199375"/>
    </source>
</evidence>
<evidence type="ECO:0000313" key="3">
    <source>
        <dbReference type="EMBL" id="SCE78614.1"/>
    </source>
</evidence>
<feature type="transmembrane region" description="Helical" evidence="1">
    <location>
        <begin position="47"/>
        <end position="68"/>
    </location>
</feature>
<organism evidence="2 4">
    <name type="scientific">Micromonospora haikouensis</name>
    <dbReference type="NCBI Taxonomy" id="686309"/>
    <lineage>
        <taxon>Bacteria</taxon>
        <taxon>Bacillati</taxon>
        <taxon>Actinomycetota</taxon>
        <taxon>Actinomycetes</taxon>
        <taxon>Micromonosporales</taxon>
        <taxon>Micromonosporaceae</taxon>
        <taxon>Micromonospora</taxon>
    </lineage>
</organism>
<evidence type="ECO:0000313" key="2">
    <source>
        <dbReference type="EMBL" id="KIR65611.1"/>
    </source>
</evidence>
<keyword evidence="4" id="KW-1185">Reference proteome</keyword>
<gene>
    <name evidence="3" type="ORF">GA0070558_106185</name>
    <name evidence="2" type="ORF">TK50_09560</name>
</gene>
<evidence type="ECO:0000313" key="4">
    <source>
        <dbReference type="Proteomes" id="UP000032254"/>
    </source>
</evidence>
<accession>A0A1C4V3R3</accession>
<dbReference type="EMBL" id="JXSX01000001">
    <property type="protein sequence ID" value="KIR65611.1"/>
    <property type="molecule type" value="Genomic_DNA"/>
</dbReference>
<dbReference type="Pfam" id="PF19684">
    <property type="entry name" value="DUF6186"/>
    <property type="match status" value="1"/>
</dbReference>
<dbReference type="InterPro" id="IPR046177">
    <property type="entry name" value="DUF6186"/>
</dbReference>
<name>A0A0D0X3G8_9ACTN</name>
<proteinExistence type="predicted"/>
<protein>
    <submittedName>
        <fullName evidence="2">Uncharacterized protein</fullName>
    </submittedName>
</protein>
<dbReference type="OrthoDB" id="3404987at2"/>
<sequence length="70" mass="7853">MMRALAIGGFLTALALFAAVEWAARRPGSRIPSLADVCAYVMRYEVGPVPVGRIGLFGFWWWLGWHFLAR</sequence>